<accession>A0A3S2UTG9</accession>
<keyword evidence="1" id="KW-0732">Signal</keyword>
<feature type="signal peptide" evidence="1">
    <location>
        <begin position="1"/>
        <end position="23"/>
    </location>
</feature>
<dbReference type="AlphaFoldDB" id="A0A3S2UTG9"/>
<evidence type="ECO:0000313" key="2">
    <source>
        <dbReference type="EMBL" id="RVT56669.1"/>
    </source>
</evidence>
<sequence>MKTFIKFTFIVGIVLSISLSSTACSFLENRNIPDIFELEKMDLSGKDYAMIFSADMWNEEQIKTDRNVLLLIDSQGNWDAYHTYNLDRANINWTKDGLYFSDHVYEYFVDNAGSISKTNKTSDLKEGTGQYGSSVDDNEAVWSWFDIGFDEMGGYQTRITYQDKEKSTEKIVEGEYTYMFTVGHQLYGVSGPFGLTNGINKQDKIGLVKFTEEELTPELISSTPLPDITVSPVHIAHQVVLKDNIVHVIGEAESIKEKFLTNLMMWNVDNGQLALERLATSTDLKFSSFYTHQNALKNDELFWFNDRAELKRTNLKTFKTDLIQSYNVDVTEELYYSARFLKNNDIHMVVNDTTWGNSFDKDGTKMRILKTSLNHPQDYTEFPIKDGKRLSRLFSKGSLTPTDNSFAVNPKLAE</sequence>
<reference evidence="2 3" key="1">
    <citation type="submission" date="2019-01" db="EMBL/GenBank/DDBJ databases">
        <title>Bacillus sp. M5HDSG1-1, whole genome shotgun sequence.</title>
        <authorList>
            <person name="Tuo L."/>
        </authorList>
    </citation>
    <scope>NUCLEOTIDE SEQUENCE [LARGE SCALE GENOMIC DNA]</scope>
    <source>
        <strain evidence="2 3">M5HDSG1-1</strain>
    </source>
</reference>
<dbReference type="EMBL" id="RZTZ01000023">
    <property type="protein sequence ID" value="RVT56669.1"/>
    <property type="molecule type" value="Genomic_DNA"/>
</dbReference>
<dbReference type="PROSITE" id="PS51257">
    <property type="entry name" value="PROKAR_LIPOPROTEIN"/>
    <property type="match status" value="1"/>
</dbReference>
<dbReference type="RefSeq" id="WP_127742620.1">
    <property type="nucleotide sequence ID" value="NZ_RZTZ01000023.1"/>
</dbReference>
<feature type="chain" id="PRO_5038515324" evidence="1">
    <location>
        <begin position="24"/>
        <end position="414"/>
    </location>
</feature>
<gene>
    <name evidence="2" type="ORF">EM808_26730</name>
</gene>
<proteinExistence type="predicted"/>
<keyword evidence="3" id="KW-1185">Reference proteome</keyword>
<evidence type="ECO:0000313" key="3">
    <source>
        <dbReference type="Proteomes" id="UP000288024"/>
    </source>
</evidence>
<evidence type="ECO:0000256" key="1">
    <source>
        <dbReference type="SAM" id="SignalP"/>
    </source>
</evidence>
<comment type="caution">
    <text evidence="2">The sequence shown here is derived from an EMBL/GenBank/DDBJ whole genome shotgun (WGS) entry which is preliminary data.</text>
</comment>
<protein>
    <submittedName>
        <fullName evidence="2">Uncharacterized protein</fullName>
    </submittedName>
</protein>
<organism evidence="2 3">
    <name type="scientific">Niallia taxi</name>
    <dbReference type="NCBI Taxonomy" id="2499688"/>
    <lineage>
        <taxon>Bacteria</taxon>
        <taxon>Bacillati</taxon>
        <taxon>Bacillota</taxon>
        <taxon>Bacilli</taxon>
        <taxon>Bacillales</taxon>
        <taxon>Bacillaceae</taxon>
        <taxon>Niallia</taxon>
    </lineage>
</organism>
<name>A0A3S2UTG9_9BACI</name>
<dbReference type="Proteomes" id="UP000288024">
    <property type="component" value="Unassembled WGS sequence"/>
</dbReference>